<sequence>MQVRTRHTPAYGVARLVLAPAEPVQVESGAMLSTSYGVGVAGKGGAARGLGRVGKGAVVFTAPPQGGWVDVAGQLPGDVHVLELDGTTGWCVARSAWLASASTIALDQQAPPLRALFGGDHGFLNHLHGHGSSVLTCYGALDVVALDAGELVTVDSGHVLAFPDTVRARLRALRQGGEQSVRTGDGLVFDFAGPGLVLTQTRNPRGLVNWLQANGLATRA</sequence>
<dbReference type="PANTHER" id="PTHR43657">
    <property type="entry name" value="TRYPTOPHAN RNA-BINDING ATTENUATOR PROTEIN-LIKE PROTEIN"/>
    <property type="match status" value="1"/>
</dbReference>
<evidence type="ECO:0000313" key="1">
    <source>
        <dbReference type="EMBL" id="MCP2164860.1"/>
    </source>
</evidence>
<dbReference type="InterPro" id="IPR016031">
    <property type="entry name" value="Trp_RNA-bd_attenuator-like_dom"/>
</dbReference>
<keyword evidence="2" id="KW-1185">Reference proteome</keyword>
<dbReference type="Gene3D" id="3.60.160.10">
    <property type="entry name" value="Mitochondrial biogenesis AIM24"/>
    <property type="match status" value="1"/>
</dbReference>
<name>A0AAE3GB32_9PSEU</name>
<dbReference type="RefSeq" id="WP_253769013.1">
    <property type="nucleotide sequence ID" value="NZ_JAMTCK010000003.1"/>
</dbReference>
<protein>
    <submittedName>
        <fullName evidence="1">TIGR00266 family protein</fullName>
    </submittedName>
</protein>
<dbReference type="InterPro" id="IPR002838">
    <property type="entry name" value="AIM24"/>
</dbReference>
<gene>
    <name evidence="1" type="ORF">LX83_001700</name>
</gene>
<evidence type="ECO:0000313" key="2">
    <source>
        <dbReference type="Proteomes" id="UP001206128"/>
    </source>
</evidence>
<reference evidence="1" key="1">
    <citation type="submission" date="2022-06" db="EMBL/GenBank/DDBJ databases">
        <title>Genomic Encyclopedia of Archaeal and Bacterial Type Strains, Phase II (KMG-II): from individual species to whole genera.</title>
        <authorList>
            <person name="Goeker M."/>
        </authorList>
    </citation>
    <scope>NUCLEOTIDE SEQUENCE</scope>
    <source>
        <strain evidence="1">DSM 43935</strain>
    </source>
</reference>
<dbReference type="EMBL" id="JAMTCK010000003">
    <property type="protein sequence ID" value="MCP2164860.1"/>
    <property type="molecule type" value="Genomic_DNA"/>
</dbReference>
<accession>A0AAE3GB32</accession>
<dbReference type="Pfam" id="PF01987">
    <property type="entry name" value="AIM24"/>
    <property type="match status" value="1"/>
</dbReference>
<dbReference type="SUPFAM" id="SSF51219">
    <property type="entry name" value="TRAP-like"/>
    <property type="match status" value="1"/>
</dbReference>
<proteinExistence type="predicted"/>
<dbReference type="Proteomes" id="UP001206128">
    <property type="component" value="Unassembled WGS sequence"/>
</dbReference>
<dbReference type="PANTHER" id="PTHR43657:SF1">
    <property type="entry name" value="ALTERED INHERITANCE OF MITOCHONDRIA PROTEIN 24, MITOCHONDRIAL"/>
    <property type="match status" value="1"/>
</dbReference>
<dbReference type="AlphaFoldDB" id="A0AAE3GB32"/>
<organism evidence="1 2">
    <name type="scientific">Goodfellowiella coeruleoviolacea</name>
    <dbReference type="NCBI Taxonomy" id="334858"/>
    <lineage>
        <taxon>Bacteria</taxon>
        <taxon>Bacillati</taxon>
        <taxon>Actinomycetota</taxon>
        <taxon>Actinomycetes</taxon>
        <taxon>Pseudonocardiales</taxon>
        <taxon>Pseudonocardiaceae</taxon>
        <taxon>Goodfellowiella</taxon>
    </lineage>
</organism>
<dbReference type="InterPro" id="IPR036983">
    <property type="entry name" value="AIM24_sf"/>
</dbReference>
<comment type="caution">
    <text evidence="1">The sequence shown here is derived from an EMBL/GenBank/DDBJ whole genome shotgun (WGS) entry which is preliminary data.</text>
</comment>